<keyword evidence="2" id="KW-0732">Signal</keyword>
<accession>A0ABP8M6L3</accession>
<sequence length="146" mass="16474">MKLYRFFPAVVILLSLVPGAKAQIAGHDPYTEHTIYLTGVNRYVKNNTVYAGHKSLLNEFLNSPAGLNLYVRSRRNRNIGMAVSLLGTAGTIYALVNRDRVNWRPFFWASIGTGLIAAPLNMTATKQLNQAVWIRNRDELQRAREN</sequence>
<keyword evidence="4" id="KW-1185">Reference proteome</keyword>
<comment type="caution">
    <text evidence="3">The sequence shown here is derived from an EMBL/GenBank/DDBJ whole genome shotgun (WGS) entry which is preliminary data.</text>
</comment>
<proteinExistence type="predicted"/>
<keyword evidence="1" id="KW-0812">Transmembrane</keyword>
<protein>
    <submittedName>
        <fullName evidence="3">Uncharacterized protein</fullName>
    </submittedName>
</protein>
<keyword evidence="1" id="KW-0472">Membrane</keyword>
<feature type="transmembrane region" description="Helical" evidence="1">
    <location>
        <begin position="79"/>
        <end position="96"/>
    </location>
</feature>
<keyword evidence="1" id="KW-1133">Transmembrane helix</keyword>
<feature type="chain" id="PRO_5045942903" evidence="2">
    <location>
        <begin position="23"/>
        <end position="146"/>
    </location>
</feature>
<evidence type="ECO:0000313" key="3">
    <source>
        <dbReference type="EMBL" id="GAA4444290.1"/>
    </source>
</evidence>
<dbReference type="RefSeq" id="WP_345031432.1">
    <property type="nucleotide sequence ID" value="NZ_BAABEY010000031.1"/>
</dbReference>
<gene>
    <name evidence="3" type="ORF">GCM10023091_34220</name>
</gene>
<reference evidence="4" key="1">
    <citation type="journal article" date="2019" name="Int. J. Syst. Evol. Microbiol.">
        <title>The Global Catalogue of Microorganisms (GCM) 10K type strain sequencing project: providing services to taxonomists for standard genome sequencing and annotation.</title>
        <authorList>
            <consortium name="The Broad Institute Genomics Platform"/>
            <consortium name="The Broad Institute Genome Sequencing Center for Infectious Disease"/>
            <person name="Wu L."/>
            <person name="Ma J."/>
        </authorList>
    </citation>
    <scope>NUCLEOTIDE SEQUENCE [LARGE SCALE GENOMIC DNA]</scope>
    <source>
        <strain evidence="4">JCM 31920</strain>
    </source>
</reference>
<evidence type="ECO:0000256" key="2">
    <source>
        <dbReference type="SAM" id="SignalP"/>
    </source>
</evidence>
<dbReference type="EMBL" id="BAABEY010000031">
    <property type="protein sequence ID" value="GAA4444290.1"/>
    <property type="molecule type" value="Genomic_DNA"/>
</dbReference>
<feature type="signal peptide" evidence="2">
    <location>
        <begin position="1"/>
        <end position="22"/>
    </location>
</feature>
<organism evidence="3 4">
    <name type="scientific">Ravibacter arvi</name>
    <dbReference type="NCBI Taxonomy" id="2051041"/>
    <lineage>
        <taxon>Bacteria</taxon>
        <taxon>Pseudomonadati</taxon>
        <taxon>Bacteroidota</taxon>
        <taxon>Cytophagia</taxon>
        <taxon>Cytophagales</taxon>
        <taxon>Spirosomataceae</taxon>
        <taxon>Ravibacter</taxon>
    </lineage>
</organism>
<evidence type="ECO:0000313" key="4">
    <source>
        <dbReference type="Proteomes" id="UP001501508"/>
    </source>
</evidence>
<dbReference type="Proteomes" id="UP001501508">
    <property type="component" value="Unassembled WGS sequence"/>
</dbReference>
<evidence type="ECO:0000256" key="1">
    <source>
        <dbReference type="SAM" id="Phobius"/>
    </source>
</evidence>
<name>A0ABP8M6L3_9BACT</name>